<keyword evidence="1" id="KW-0159">Chromosome partition</keyword>
<dbReference type="PROSITE" id="PS51900">
    <property type="entry name" value="CB"/>
    <property type="match status" value="1"/>
</dbReference>
<evidence type="ECO:0000313" key="8">
    <source>
        <dbReference type="EMBL" id="GJH23706.1"/>
    </source>
</evidence>
<dbReference type="InterPro" id="IPR046668">
    <property type="entry name" value="DUF6538"/>
</dbReference>
<evidence type="ECO:0000256" key="2">
    <source>
        <dbReference type="ARBA" id="ARBA00022908"/>
    </source>
</evidence>
<dbReference type="InterPro" id="IPR050090">
    <property type="entry name" value="Tyrosine_recombinase_XerCD"/>
</dbReference>
<gene>
    <name evidence="8" type="ORF">CBA19CS42_04340</name>
</gene>
<feature type="domain" description="Core-binding (CB)" evidence="7">
    <location>
        <begin position="163"/>
        <end position="247"/>
    </location>
</feature>
<dbReference type="RefSeq" id="WP_238210076.1">
    <property type="nucleotide sequence ID" value="NZ_BPUS01000001.1"/>
</dbReference>
<dbReference type="InterPro" id="IPR013762">
    <property type="entry name" value="Integrase-like_cat_sf"/>
</dbReference>
<dbReference type="PANTHER" id="PTHR30349">
    <property type="entry name" value="PHAGE INTEGRASE-RELATED"/>
    <property type="match status" value="1"/>
</dbReference>
<evidence type="ECO:0000259" key="6">
    <source>
        <dbReference type="PROSITE" id="PS51898"/>
    </source>
</evidence>
<name>A0AA37I5J1_9BURK</name>
<keyword evidence="3 5" id="KW-0238">DNA-binding</keyword>
<dbReference type="PANTHER" id="PTHR30349:SF81">
    <property type="entry name" value="TYROSINE RECOMBINASE XERC"/>
    <property type="match status" value="1"/>
</dbReference>
<dbReference type="GO" id="GO:0003677">
    <property type="term" value="F:DNA binding"/>
    <property type="evidence" value="ECO:0007669"/>
    <property type="project" value="UniProtKB-UniRule"/>
</dbReference>
<accession>A0AA37I5J1</accession>
<dbReference type="Proteomes" id="UP001055111">
    <property type="component" value="Unassembled WGS sequence"/>
</dbReference>
<evidence type="ECO:0000256" key="1">
    <source>
        <dbReference type="ARBA" id="ARBA00022829"/>
    </source>
</evidence>
<proteinExistence type="predicted"/>
<dbReference type="SUPFAM" id="SSF56349">
    <property type="entry name" value="DNA breaking-rejoining enzymes"/>
    <property type="match status" value="1"/>
</dbReference>
<dbReference type="Gene3D" id="1.10.150.130">
    <property type="match status" value="1"/>
</dbReference>
<organism evidence="8 9">
    <name type="scientific">Caballeronia novacaledonica</name>
    <dbReference type="NCBI Taxonomy" id="1544861"/>
    <lineage>
        <taxon>Bacteria</taxon>
        <taxon>Pseudomonadati</taxon>
        <taxon>Pseudomonadota</taxon>
        <taxon>Betaproteobacteria</taxon>
        <taxon>Burkholderiales</taxon>
        <taxon>Burkholderiaceae</taxon>
        <taxon>Caballeronia</taxon>
    </lineage>
</organism>
<dbReference type="GO" id="GO:0007059">
    <property type="term" value="P:chromosome segregation"/>
    <property type="evidence" value="ECO:0007669"/>
    <property type="project" value="UniProtKB-KW"/>
</dbReference>
<keyword evidence="4" id="KW-0233">DNA recombination</keyword>
<protein>
    <submittedName>
        <fullName evidence="8">Tyrosine-type recombinase/integrase</fullName>
    </submittedName>
</protein>
<dbReference type="Pfam" id="PF00589">
    <property type="entry name" value="Phage_integrase"/>
    <property type="match status" value="1"/>
</dbReference>
<dbReference type="GO" id="GO:0015074">
    <property type="term" value="P:DNA integration"/>
    <property type="evidence" value="ECO:0007669"/>
    <property type="project" value="UniProtKB-KW"/>
</dbReference>
<dbReference type="GO" id="GO:0006310">
    <property type="term" value="P:DNA recombination"/>
    <property type="evidence" value="ECO:0007669"/>
    <property type="project" value="UniProtKB-KW"/>
</dbReference>
<dbReference type="Gene3D" id="1.10.443.10">
    <property type="entry name" value="Intergrase catalytic core"/>
    <property type="match status" value="1"/>
</dbReference>
<dbReference type="InterPro" id="IPR002104">
    <property type="entry name" value="Integrase_catalytic"/>
</dbReference>
<dbReference type="InterPro" id="IPR011010">
    <property type="entry name" value="DNA_brk_join_enz"/>
</dbReference>
<sequence>MPLFHLSSIMAVHLKHTRKKGNLIYFRRRIPEDIQSLLAAAGSPLSGKSHVVVSLQTSDPRVAAPKIAKLVKQTDAEWEELRRPSRAGTLKQAHQLLTHAGIDVSDPTGSPEIALDVFYEYLDERLPDSVKEDETITTGKQLDQHFDPVHRAALQLLQNRREFTLADCLDQYAQARPKAAKTAKLAFGYLSAFLGSDRDIRNVRRSDVNAFVLHLLQGGHSEDGTPITTSTVGRYLNSLKAAFTRAINENELDIRQNVFAKVEIPNKGEDVQARESFTVPQLHALHAAIDKWVASKGWDPLRCILTVLAETGCRLAEVVGLAASDAHLHAAVPYIDIKPQVWRSLKTAASTRKVPLTARALSALREAQALSKGSAFLFPNYTNEQGCSADSVSAVLNKWIRSREGLRDSNLSNHCLRHTMKDLLRAVECLESIQDALLGHATPGIGASYGKGYPLPILQEWQQKAMDVAG</sequence>
<evidence type="ECO:0000259" key="7">
    <source>
        <dbReference type="PROSITE" id="PS51900"/>
    </source>
</evidence>
<dbReference type="InterPro" id="IPR010998">
    <property type="entry name" value="Integrase_recombinase_N"/>
</dbReference>
<dbReference type="InterPro" id="IPR044068">
    <property type="entry name" value="CB"/>
</dbReference>
<dbReference type="EMBL" id="BPUS01000001">
    <property type="protein sequence ID" value="GJH23706.1"/>
    <property type="molecule type" value="Genomic_DNA"/>
</dbReference>
<dbReference type="AlphaFoldDB" id="A0AA37I5J1"/>
<feature type="domain" description="Tyr recombinase" evidence="6">
    <location>
        <begin position="272"/>
        <end position="466"/>
    </location>
</feature>
<comment type="caution">
    <text evidence="8">The sequence shown here is derived from an EMBL/GenBank/DDBJ whole genome shotgun (WGS) entry which is preliminary data.</text>
</comment>
<keyword evidence="2" id="KW-0229">DNA integration</keyword>
<evidence type="ECO:0000313" key="9">
    <source>
        <dbReference type="Proteomes" id="UP001055111"/>
    </source>
</evidence>
<dbReference type="PROSITE" id="PS51898">
    <property type="entry name" value="TYR_RECOMBINASE"/>
    <property type="match status" value="1"/>
</dbReference>
<evidence type="ECO:0000256" key="4">
    <source>
        <dbReference type="ARBA" id="ARBA00023172"/>
    </source>
</evidence>
<reference evidence="8" key="1">
    <citation type="submission" date="2022-09" db="EMBL/GenBank/DDBJ databases">
        <title>Isolation and characterization of 3-chlorobenzoate degrading bacteria from soils in Shizuoka.</title>
        <authorList>
            <person name="Ifat A."/>
            <person name="Ogawa N."/>
            <person name="Kimbara K."/>
            <person name="Moriuchi R."/>
            <person name="Dohra H."/>
            <person name="Shintani M."/>
        </authorList>
    </citation>
    <scope>NUCLEOTIDE SEQUENCE</scope>
    <source>
        <strain evidence="8">19CS4-2</strain>
    </source>
</reference>
<evidence type="ECO:0000256" key="3">
    <source>
        <dbReference type="ARBA" id="ARBA00023125"/>
    </source>
</evidence>
<dbReference type="Pfam" id="PF20172">
    <property type="entry name" value="DUF6538"/>
    <property type="match status" value="1"/>
</dbReference>
<evidence type="ECO:0000256" key="5">
    <source>
        <dbReference type="PROSITE-ProRule" id="PRU01248"/>
    </source>
</evidence>